<gene>
    <name evidence="2" type="ORF">Vqi01_06520</name>
</gene>
<evidence type="ECO:0000256" key="1">
    <source>
        <dbReference type="SAM" id="MobiDB-lite"/>
    </source>
</evidence>
<name>A0ABQ4J653_9ACTN</name>
<feature type="compositionally biased region" description="Polar residues" evidence="1">
    <location>
        <begin position="17"/>
        <end position="35"/>
    </location>
</feature>
<protein>
    <submittedName>
        <fullName evidence="2">Uncharacterized protein</fullName>
    </submittedName>
</protein>
<feature type="compositionally biased region" description="Polar residues" evidence="1">
    <location>
        <begin position="97"/>
        <end position="106"/>
    </location>
</feature>
<feature type="region of interest" description="Disordered" evidence="1">
    <location>
        <begin position="1"/>
        <end position="46"/>
    </location>
</feature>
<keyword evidence="3" id="KW-1185">Reference proteome</keyword>
<proteinExistence type="predicted"/>
<comment type="caution">
    <text evidence="2">The sequence shown here is derived from an EMBL/GenBank/DDBJ whole genome shotgun (WGS) entry which is preliminary data.</text>
</comment>
<evidence type="ECO:0000313" key="2">
    <source>
        <dbReference type="EMBL" id="GIJ25490.1"/>
    </source>
</evidence>
<accession>A0ABQ4J653</accession>
<dbReference type="Proteomes" id="UP000653076">
    <property type="component" value="Unassembled WGS sequence"/>
</dbReference>
<sequence>MVATGNGDTAGLAETAGSASRGTITTSGARRSPTTDPIAIPVATENTNAPTIRAALRTFTPTTSHALVNPVDSRPDRPPVVGTRWVAPLLLSDHPNEASNESASTSTHRHRPTPRPATAATPIDQQTERGEATAPRSAPTNQRASTRTEPSGDYGG</sequence>
<dbReference type="EMBL" id="BOPC01000009">
    <property type="protein sequence ID" value="GIJ25490.1"/>
    <property type="molecule type" value="Genomic_DNA"/>
</dbReference>
<organism evidence="2 3">
    <name type="scientific">Micromonospora qiuiae</name>
    <dbReference type="NCBI Taxonomy" id="502268"/>
    <lineage>
        <taxon>Bacteria</taxon>
        <taxon>Bacillati</taxon>
        <taxon>Actinomycetota</taxon>
        <taxon>Actinomycetes</taxon>
        <taxon>Micromonosporales</taxon>
        <taxon>Micromonosporaceae</taxon>
        <taxon>Micromonospora</taxon>
    </lineage>
</organism>
<feature type="region of interest" description="Disordered" evidence="1">
    <location>
        <begin position="91"/>
        <end position="156"/>
    </location>
</feature>
<reference evidence="2 3" key="1">
    <citation type="submission" date="2021-01" db="EMBL/GenBank/DDBJ databases">
        <title>Whole genome shotgun sequence of Verrucosispora qiuiae NBRC 106684.</title>
        <authorList>
            <person name="Komaki H."/>
            <person name="Tamura T."/>
        </authorList>
    </citation>
    <scope>NUCLEOTIDE SEQUENCE [LARGE SCALE GENOMIC DNA]</scope>
    <source>
        <strain evidence="2 3">NBRC 106684</strain>
    </source>
</reference>
<evidence type="ECO:0000313" key="3">
    <source>
        <dbReference type="Proteomes" id="UP000653076"/>
    </source>
</evidence>
<feature type="compositionally biased region" description="Polar residues" evidence="1">
    <location>
        <begin position="138"/>
        <end position="149"/>
    </location>
</feature>